<keyword evidence="1" id="KW-0328">Glycosyltransferase</keyword>
<keyword evidence="2 4" id="KW-0808">Transferase</keyword>
<dbReference type="GO" id="GO:0016757">
    <property type="term" value="F:glycosyltransferase activity"/>
    <property type="evidence" value="ECO:0007669"/>
    <property type="project" value="UniProtKB-KW"/>
</dbReference>
<evidence type="ECO:0000313" key="10">
    <source>
        <dbReference type="Proteomes" id="UP000029084"/>
    </source>
</evidence>
<dbReference type="EMBL" id="CP012176">
    <property type="protein sequence ID" value="AKV82335.1"/>
    <property type="molecule type" value="Genomic_DNA"/>
</dbReference>
<dbReference type="GeneID" id="97614780"/>
<dbReference type="Proteomes" id="UP000062398">
    <property type="component" value="Chromosome"/>
</dbReference>
<keyword evidence="3" id="KW-0472">Membrane</keyword>
<dbReference type="PATRIC" id="fig|43687.5.peg.188"/>
<feature type="transmembrane region" description="Helical" evidence="3">
    <location>
        <begin position="348"/>
        <end position="370"/>
    </location>
</feature>
<dbReference type="SUPFAM" id="SSF53448">
    <property type="entry name" value="Nucleotide-diphospho-sugar transferases"/>
    <property type="match status" value="1"/>
</dbReference>
<feature type="transmembrane region" description="Helical" evidence="3">
    <location>
        <begin position="6"/>
        <end position="28"/>
    </location>
</feature>
<dbReference type="InterPro" id="IPR029044">
    <property type="entry name" value="Nucleotide-diphossugar_trans"/>
</dbReference>
<sequence>MLDDIVIGLSIIVSIWSVYNSAFAIYGLSWKSDEPKTSSGPSFSLLVPVRNEEKVLGRLLERLVNQEYDRSKYEIIVLEDGSTDNTLGVCNKFSEMYSIIKCVHLEKSNVVNGKSRALNYGLKISRGDIIGVFDADTVPRLDVLGYVAQKFISNSRVGGVQGRLVPINVRESIVARLASLEELFSEYSISGRARAGLFVPLEGTCSFVRRDALEKVGGWNENVLTEDLDLSLKLTSLNYLIVYSPSVQSWREVPVTFSSLVRQRLRWYRGNFELTMRISRFKFTWRLVDAAMLVGTPVFMVLSLANYSLVFIYSYQLHVLIAAIISFSSMMTLLLIIMISRRHMIETIYIILSALYLNFTISLHLISIVLELAGAPKGWSKTERSGKITVDVPRP</sequence>
<evidence type="ECO:0000313" key="5">
    <source>
        <dbReference type="EMBL" id="AKV73356.1"/>
    </source>
</evidence>
<keyword evidence="3" id="KW-0812">Transmembrane</keyword>
<dbReference type="Proteomes" id="UP000029084">
    <property type="component" value="Chromosome"/>
</dbReference>
<dbReference type="EMBL" id="CP012175">
    <property type="protein sequence ID" value="AKV80091.1"/>
    <property type="molecule type" value="Genomic_DNA"/>
</dbReference>
<dbReference type="EMBL" id="CP008822">
    <property type="protein sequence ID" value="AIM26347.1"/>
    <property type="molecule type" value="Genomic_DNA"/>
</dbReference>
<evidence type="ECO:0000313" key="6">
    <source>
        <dbReference type="EMBL" id="AKV75600.1"/>
    </source>
</evidence>
<reference evidence="4 10" key="1">
    <citation type="journal article" date="2014" name="J. Bacteriol.">
        <title>Role of an Archaeal PitA Transporter in the Copper and Arsenic Resistance of Metallosphaera sedula, an Extreme Thermoacidophile.</title>
        <authorList>
            <person name="McCarthy S."/>
            <person name="Ai C."/>
            <person name="Wheaton G."/>
            <person name="Tevatia R."/>
            <person name="Eckrich V."/>
            <person name="Kelly R."/>
            <person name="Blum P."/>
        </authorList>
    </citation>
    <scope>NUCLEOTIDE SEQUENCE [LARGE SCALE GENOMIC DNA]</scope>
    <source>
        <strain evidence="4 10">CuR1</strain>
    </source>
</reference>
<dbReference type="Proteomes" id="UP000062475">
    <property type="component" value="Chromosome"/>
</dbReference>
<dbReference type="Gene3D" id="3.90.550.10">
    <property type="entry name" value="Spore Coat Polysaccharide Biosynthesis Protein SpsA, Chain A"/>
    <property type="match status" value="1"/>
</dbReference>
<gene>
    <name evidence="4" type="ORF">HA72_0183</name>
    <name evidence="5" type="ORF">MsedA_0195</name>
    <name evidence="6" type="ORF">MsedB_0195</name>
    <name evidence="7" type="ORF">MsedC_0194</name>
    <name evidence="8" type="ORF">MsedD_0195</name>
    <name evidence="9" type="ORF">MsedE_0195</name>
</gene>
<reference evidence="9 11" key="3">
    <citation type="submission" date="2015-07" db="EMBL/GenBank/DDBJ databases">
        <title>Physiological, transcriptional responses and genome re-sequencing of acid resistant extremely thermoacidophilic Metallosphaera sedula SARC-M1.</title>
        <authorList>
            <person name="Ai C."/>
            <person name="McCarthy S."/>
            <person name="Eckrich V."/>
            <person name="Rudrappa D."/>
            <person name="Qiu G."/>
            <person name="Blum P."/>
        </authorList>
    </citation>
    <scope>NUCLEOTIDE SEQUENCE [LARGE SCALE GENOMIC DNA]</scope>
    <source>
        <strain evidence="9 11">SARC-M1</strain>
    </source>
</reference>
<evidence type="ECO:0000313" key="15">
    <source>
        <dbReference type="Proteomes" id="UP000068832"/>
    </source>
</evidence>
<evidence type="ECO:0000313" key="13">
    <source>
        <dbReference type="Proteomes" id="UP000062398"/>
    </source>
</evidence>
<evidence type="ECO:0000256" key="3">
    <source>
        <dbReference type="SAM" id="Phobius"/>
    </source>
</evidence>
<evidence type="ECO:0000313" key="14">
    <source>
        <dbReference type="Proteomes" id="UP000062475"/>
    </source>
</evidence>
<feature type="transmembrane region" description="Helical" evidence="3">
    <location>
        <begin position="287"/>
        <end position="309"/>
    </location>
</feature>
<proteinExistence type="predicted"/>
<evidence type="ECO:0000313" key="4">
    <source>
        <dbReference type="EMBL" id="AIM26347.1"/>
    </source>
</evidence>
<dbReference type="EMBL" id="CP012172">
    <property type="protein sequence ID" value="AKV73356.1"/>
    <property type="molecule type" value="Genomic_DNA"/>
</dbReference>
<reference evidence="12 13" key="2">
    <citation type="journal article" date="2015" name="Genome Announc.">
        <title>Complete Genome Sequences of Evolved Arsenate-Resistant Metallosphaera sedula Strains.</title>
        <authorList>
            <person name="Ai C."/>
            <person name="McCarthy S."/>
            <person name="Schackwitz W."/>
            <person name="Martin J."/>
            <person name="Lipzen A."/>
            <person name="Blum P."/>
        </authorList>
    </citation>
    <scope>NUCLEOTIDE SEQUENCE [LARGE SCALE GENOMIC DNA]</scope>
    <source>
        <strain evidence="7 13">ARS120-1</strain>
        <strain evidence="8 12">ARS120-2</strain>
        <strain evidence="5 15">ARS50-1</strain>
        <strain evidence="6 14">ARS50-2</strain>
    </source>
</reference>
<feature type="transmembrane region" description="Helical" evidence="3">
    <location>
        <begin position="315"/>
        <end position="336"/>
    </location>
</feature>
<dbReference type="CDD" id="cd06423">
    <property type="entry name" value="CESA_like"/>
    <property type="match status" value="1"/>
</dbReference>
<evidence type="ECO:0000313" key="11">
    <source>
        <dbReference type="Proteomes" id="UP000056255"/>
    </source>
</evidence>
<dbReference type="Proteomes" id="UP000056255">
    <property type="component" value="Chromosome"/>
</dbReference>
<evidence type="ECO:0000256" key="2">
    <source>
        <dbReference type="ARBA" id="ARBA00022679"/>
    </source>
</evidence>
<dbReference type="EMBL" id="CP012174">
    <property type="protein sequence ID" value="AKV77846.1"/>
    <property type="molecule type" value="Genomic_DNA"/>
</dbReference>
<evidence type="ECO:0000256" key="1">
    <source>
        <dbReference type="ARBA" id="ARBA00022676"/>
    </source>
</evidence>
<accession>A0A088E3G3</accession>
<dbReference type="EMBL" id="CP012173">
    <property type="protein sequence ID" value="AKV75600.1"/>
    <property type="molecule type" value="Genomic_DNA"/>
</dbReference>
<dbReference type="AlphaFoldDB" id="A0A088E3G3"/>
<dbReference type="PANTHER" id="PTHR43630:SF1">
    <property type="entry name" value="POLY-BETA-1,6-N-ACETYL-D-GLUCOSAMINE SYNTHASE"/>
    <property type="match status" value="1"/>
</dbReference>
<dbReference type="OMA" id="YICVYDA"/>
<dbReference type="Proteomes" id="UP000068832">
    <property type="component" value="Chromosome"/>
</dbReference>
<keyword evidence="3" id="KW-1133">Transmembrane helix</keyword>
<evidence type="ECO:0000313" key="8">
    <source>
        <dbReference type="EMBL" id="AKV80091.1"/>
    </source>
</evidence>
<evidence type="ECO:0000313" key="9">
    <source>
        <dbReference type="EMBL" id="AKV82335.1"/>
    </source>
</evidence>
<dbReference type="Pfam" id="PF13641">
    <property type="entry name" value="Glyco_tranf_2_3"/>
    <property type="match status" value="1"/>
</dbReference>
<dbReference type="Proteomes" id="UP000061362">
    <property type="component" value="Chromosome"/>
</dbReference>
<name>A0A088E3G3_9CREN</name>
<dbReference type="RefSeq" id="WP_011921328.1">
    <property type="nucleotide sequence ID" value="NZ_AP019770.1"/>
</dbReference>
<dbReference type="PANTHER" id="PTHR43630">
    <property type="entry name" value="POLY-BETA-1,6-N-ACETYL-D-GLUCOSAMINE SYNTHASE"/>
    <property type="match status" value="1"/>
</dbReference>
<dbReference type="SMR" id="A0A088E3G3"/>
<protein>
    <submittedName>
        <fullName evidence="5">Glycosyl transferase family 2</fullName>
    </submittedName>
    <submittedName>
        <fullName evidence="4">Glycosyl transferase, family 2</fullName>
    </submittedName>
</protein>
<organism evidence="4 10">
    <name type="scientific">Metallosphaera sedula</name>
    <dbReference type="NCBI Taxonomy" id="43687"/>
    <lineage>
        <taxon>Archaea</taxon>
        <taxon>Thermoproteota</taxon>
        <taxon>Thermoprotei</taxon>
        <taxon>Sulfolobales</taxon>
        <taxon>Sulfolobaceae</taxon>
        <taxon>Metallosphaera</taxon>
    </lineage>
</organism>
<dbReference type="OrthoDB" id="46222at2157"/>
<evidence type="ECO:0000313" key="7">
    <source>
        <dbReference type="EMBL" id="AKV77846.1"/>
    </source>
</evidence>
<evidence type="ECO:0000313" key="12">
    <source>
        <dbReference type="Proteomes" id="UP000061362"/>
    </source>
</evidence>